<accession>A0A0S4M5E5</accession>
<keyword evidence="12" id="KW-1185">Reference proteome</keyword>
<dbReference type="OrthoDB" id="9809796at2"/>
<feature type="binding site" evidence="7">
    <location>
        <begin position="132"/>
        <end position="138"/>
    </location>
    <ligand>
        <name>ATP</name>
        <dbReference type="ChEBI" id="CHEBI:30616"/>
    </ligand>
</feature>
<dbReference type="EMBL" id="LN906597">
    <property type="protein sequence ID" value="CUT17469.1"/>
    <property type="molecule type" value="Genomic_DNA"/>
</dbReference>
<dbReference type="InterPro" id="IPR013221">
    <property type="entry name" value="Mur_ligase_cen"/>
</dbReference>
<dbReference type="Gene3D" id="3.90.190.20">
    <property type="entry name" value="Mur ligase, C-terminal domain"/>
    <property type="match status" value="1"/>
</dbReference>
<protein>
    <recommendedName>
        <fullName evidence="7 8">UDP-N-acetylmuramoylalanine--D-glutamate ligase</fullName>
        <ecNumber evidence="7 8">6.3.2.9</ecNumber>
    </recommendedName>
    <alternativeName>
        <fullName evidence="7">D-glutamic acid-adding enzyme</fullName>
    </alternativeName>
    <alternativeName>
        <fullName evidence="7">UDP-N-acetylmuramoyl-L-alanyl-D-glutamate synthetase</fullName>
    </alternativeName>
</protein>
<dbReference type="GO" id="GO:0009252">
    <property type="term" value="P:peptidoglycan biosynthetic process"/>
    <property type="evidence" value="ECO:0007669"/>
    <property type="project" value="UniProtKB-UniRule"/>
</dbReference>
<dbReference type="InterPro" id="IPR005762">
    <property type="entry name" value="MurD"/>
</dbReference>
<gene>
    <name evidence="7 11" type="primary">murD</name>
    <name evidence="11" type="ORF">Ark11_0633</name>
</gene>
<comment type="function">
    <text evidence="7 8">Cell wall formation. Catalyzes the addition of glutamate to the nucleotide precursor UDP-N-acetylmuramoyl-L-alanine (UMA).</text>
</comment>
<comment type="similarity">
    <text evidence="7">Belongs to the MurCDEF family.</text>
</comment>
<dbReference type="RefSeq" id="WP_092342894.1">
    <property type="nucleotide sequence ID" value="NZ_FLSL01000085.1"/>
</dbReference>
<name>A0A0S4M5E5_9BURK</name>
<dbReference type="Gene3D" id="3.40.1190.10">
    <property type="entry name" value="Mur-like, catalytic domain"/>
    <property type="match status" value="1"/>
</dbReference>
<evidence type="ECO:0000313" key="11">
    <source>
        <dbReference type="EMBL" id="CUT17469.1"/>
    </source>
</evidence>
<dbReference type="Gene3D" id="3.40.50.720">
    <property type="entry name" value="NAD(P)-binding Rossmann-like Domain"/>
    <property type="match status" value="1"/>
</dbReference>
<dbReference type="Proteomes" id="UP000198651">
    <property type="component" value="Chromosome I"/>
</dbReference>
<dbReference type="GO" id="GO:0008764">
    <property type="term" value="F:UDP-N-acetylmuramoylalanine-D-glutamate ligase activity"/>
    <property type="evidence" value="ECO:0007669"/>
    <property type="project" value="UniProtKB-UniRule"/>
</dbReference>
<dbReference type="InterPro" id="IPR036565">
    <property type="entry name" value="Mur-like_cat_sf"/>
</dbReference>
<keyword evidence="3 7" id="KW-0963">Cytoplasm</keyword>
<comment type="subcellular location">
    <subcellularLocation>
        <location evidence="1 7 8">Cytoplasm</location>
    </subcellularLocation>
</comment>
<organism evidence="11 12">
    <name type="scientific">Candidatus Ichthyocystis hellenicum</name>
    <dbReference type="NCBI Taxonomy" id="1561003"/>
    <lineage>
        <taxon>Bacteria</taxon>
        <taxon>Pseudomonadati</taxon>
        <taxon>Pseudomonadota</taxon>
        <taxon>Betaproteobacteria</taxon>
        <taxon>Burkholderiales</taxon>
        <taxon>Candidatus Ichthyocystis</taxon>
    </lineage>
</organism>
<dbReference type="GO" id="GO:0071555">
    <property type="term" value="P:cell wall organization"/>
    <property type="evidence" value="ECO:0007669"/>
    <property type="project" value="UniProtKB-KW"/>
</dbReference>
<dbReference type="UniPathway" id="UPA00219"/>
<dbReference type="Pfam" id="PF08245">
    <property type="entry name" value="Mur_ligase_M"/>
    <property type="match status" value="1"/>
</dbReference>
<keyword evidence="7 8" id="KW-0961">Cell wall biogenesis/degradation</keyword>
<dbReference type="EC" id="6.3.2.9" evidence="7 8"/>
<evidence type="ECO:0000256" key="8">
    <source>
        <dbReference type="RuleBase" id="RU003664"/>
    </source>
</evidence>
<comment type="catalytic activity">
    <reaction evidence="7 8">
        <text>UDP-N-acetyl-alpha-D-muramoyl-L-alanine + D-glutamate + ATP = UDP-N-acetyl-alpha-D-muramoyl-L-alanyl-D-glutamate + ADP + phosphate + H(+)</text>
        <dbReference type="Rhea" id="RHEA:16429"/>
        <dbReference type="ChEBI" id="CHEBI:15378"/>
        <dbReference type="ChEBI" id="CHEBI:29986"/>
        <dbReference type="ChEBI" id="CHEBI:30616"/>
        <dbReference type="ChEBI" id="CHEBI:43474"/>
        <dbReference type="ChEBI" id="CHEBI:83898"/>
        <dbReference type="ChEBI" id="CHEBI:83900"/>
        <dbReference type="ChEBI" id="CHEBI:456216"/>
        <dbReference type="EC" id="6.3.2.9"/>
    </reaction>
</comment>
<proteinExistence type="inferred from homology"/>
<feature type="domain" description="Mur ligase central" evidence="10">
    <location>
        <begin position="130"/>
        <end position="299"/>
    </location>
</feature>
<dbReference type="SUPFAM" id="SSF53623">
    <property type="entry name" value="MurD-like peptide ligases, catalytic domain"/>
    <property type="match status" value="1"/>
</dbReference>
<keyword evidence="5 7" id="KW-0547">Nucleotide-binding</keyword>
<dbReference type="GO" id="GO:0008360">
    <property type="term" value="P:regulation of cell shape"/>
    <property type="evidence" value="ECO:0007669"/>
    <property type="project" value="UniProtKB-KW"/>
</dbReference>
<dbReference type="HAMAP" id="MF_00639">
    <property type="entry name" value="MurD"/>
    <property type="match status" value="1"/>
</dbReference>
<evidence type="ECO:0000256" key="5">
    <source>
        <dbReference type="ARBA" id="ARBA00022741"/>
    </source>
</evidence>
<evidence type="ECO:0000313" key="12">
    <source>
        <dbReference type="Proteomes" id="UP000198651"/>
    </source>
</evidence>
<dbReference type="GO" id="GO:0005524">
    <property type="term" value="F:ATP binding"/>
    <property type="evidence" value="ECO:0007669"/>
    <property type="project" value="UniProtKB-UniRule"/>
</dbReference>
<dbReference type="GO" id="GO:0051301">
    <property type="term" value="P:cell division"/>
    <property type="evidence" value="ECO:0007669"/>
    <property type="project" value="UniProtKB-KW"/>
</dbReference>
<comment type="pathway">
    <text evidence="2 7 8">Cell wall biogenesis; peptidoglycan biosynthesis.</text>
</comment>
<dbReference type="PATRIC" id="fig|1561003.3.peg.637"/>
<keyword evidence="4 7" id="KW-0436">Ligase</keyword>
<keyword evidence="6 7" id="KW-0067">ATP-binding</keyword>
<evidence type="ECO:0000259" key="9">
    <source>
        <dbReference type="Pfam" id="PF02875"/>
    </source>
</evidence>
<evidence type="ECO:0000256" key="2">
    <source>
        <dbReference type="ARBA" id="ARBA00004752"/>
    </source>
</evidence>
<dbReference type="NCBIfam" id="TIGR01087">
    <property type="entry name" value="murD"/>
    <property type="match status" value="1"/>
</dbReference>
<dbReference type="PANTHER" id="PTHR43692">
    <property type="entry name" value="UDP-N-ACETYLMURAMOYLALANINE--D-GLUTAMATE LIGASE"/>
    <property type="match status" value="1"/>
</dbReference>
<dbReference type="SUPFAM" id="SSF51984">
    <property type="entry name" value="MurCD N-terminal domain"/>
    <property type="match status" value="1"/>
</dbReference>
<reference evidence="12" key="1">
    <citation type="submission" date="2015-11" db="EMBL/GenBank/DDBJ databases">
        <authorList>
            <person name="Seth-Smith H.M.B."/>
        </authorList>
    </citation>
    <scope>NUCLEOTIDE SEQUENCE [LARGE SCALE GENOMIC DNA]</scope>
    <source>
        <strain evidence="12">2013Ark11</strain>
    </source>
</reference>
<dbReference type="Pfam" id="PF21799">
    <property type="entry name" value="MurD-like_N"/>
    <property type="match status" value="1"/>
</dbReference>
<dbReference type="Pfam" id="PF02875">
    <property type="entry name" value="Mur_ligase_C"/>
    <property type="match status" value="1"/>
</dbReference>
<dbReference type="PANTHER" id="PTHR43692:SF1">
    <property type="entry name" value="UDP-N-ACETYLMURAMOYLALANINE--D-GLUTAMATE LIGASE"/>
    <property type="match status" value="1"/>
</dbReference>
<dbReference type="AlphaFoldDB" id="A0A0S4M5E5"/>
<evidence type="ECO:0000256" key="3">
    <source>
        <dbReference type="ARBA" id="ARBA00022490"/>
    </source>
</evidence>
<evidence type="ECO:0000259" key="10">
    <source>
        <dbReference type="Pfam" id="PF08245"/>
    </source>
</evidence>
<dbReference type="STRING" id="1561003.Ark11_0633"/>
<evidence type="ECO:0000256" key="7">
    <source>
        <dbReference type="HAMAP-Rule" id="MF_00639"/>
    </source>
</evidence>
<evidence type="ECO:0000256" key="6">
    <source>
        <dbReference type="ARBA" id="ARBA00022840"/>
    </source>
</evidence>
<dbReference type="InterPro" id="IPR036615">
    <property type="entry name" value="Mur_ligase_C_dom_sf"/>
</dbReference>
<dbReference type="SUPFAM" id="SSF53244">
    <property type="entry name" value="MurD-like peptide ligases, peptide-binding domain"/>
    <property type="match status" value="1"/>
</dbReference>
<keyword evidence="7 8" id="KW-0132">Cell division</keyword>
<dbReference type="InterPro" id="IPR004101">
    <property type="entry name" value="Mur_ligase_C"/>
</dbReference>
<keyword evidence="7 8" id="KW-0131">Cell cycle</keyword>
<evidence type="ECO:0000256" key="1">
    <source>
        <dbReference type="ARBA" id="ARBA00004496"/>
    </source>
</evidence>
<keyword evidence="7 8" id="KW-0573">Peptidoglycan synthesis</keyword>
<evidence type="ECO:0000256" key="4">
    <source>
        <dbReference type="ARBA" id="ARBA00022598"/>
    </source>
</evidence>
<feature type="domain" description="Mur ligase C-terminal" evidence="9">
    <location>
        <begin position="323"/>
        <end position="435"/>
    </location>
</feature>
<keyword evidence="7 8" id="KW-0133">Cell shape</keyword>
<dbReference type="GO" id="GO:0005737">
    <property type="term" value="C:cytoplasm"/>
    <property type="evidence" value="ECO:0007669"/>
    <property type="project" value="UniProtKB-SubCell"/>
</dbReference>
<sequence>MSRDFKEDIFFQSDFLVRLVDKRVVVMGLGLSGFSMVKFLYPYVRSISVVDDRVCPPYYAECQRQFPELPVQCGSLFVDSSSFDCVCLSSGLSRSRDEIRPFVEAGIPVFGEIELFAQLNPSKFSKVIAITGSNGKTTTVSLVAHLLQFLGYSAVTIGNIGYPVLDFYSSMISWPDFLVLELSSFQLENTFSLRKDVSTFLNIVSDHIDYHGDFVSYRNAKYRVHDCSSMLVINDDDEFLHELISCDAPSIHYSLHEDDSDFTIKDNSIFYHQSIIGSLDSFSLFGVANRYNMLAALSVCYAMVGDEIFNSTPSWSKFEPLPHRNTYVATYGGVSFYNDSKATNVGATTVSLQNFYGRVILLLGGIAKGQDFSSLRGVVAHRVKMVFVFGQDAFAIIKSIYGAVPIVRVDNLKEAVDASFSCALPGDTVLLSPSCSSFDQFRDFQARGNLFCQYVCNLVASPKRGSDGVSA</sequence>